<dbReference type="Pfam" id="PF13847">
    <property type="entry name" value="Methyltransf_31"/>
    <property type="match status" value="1"/>
</dbReference>
<dbReference type="AlphaFoldDB" id="A0A023C043"/>
<dbReference type="InterPro" id="IPR025714">
    <property type="entry name" value="Methyltranfer_dom"/>
</dbReference>
<feature type="domain" description="Methyltransferase" evidence="2">
    <location>
        <begin position="50"/>
        <end position="185"/>
    </location>
</feature>
<dbReference type="InterPro" id="IPR029063">
    <property type="entry name" value="SAM-dependent_MTases_sf"/>
</dbReference>
<gene>
    <name evidence="3" type="ORF">ATO12_01940</name>
</gene>
<evidence type="ECO:0000259" key="2">
    <source>
        <dbReference type="Pfam" id="PF13847"/>
    </source>
</evidence>
<dbReference type="RefSeq" id="WP_034238150.1">
    <property type="nucleotide sequence ID" value="NZ_AQRA01000001.1"/>
</dbReference>
<keyword evidence="3" id="KW-0489">Methyltransferase</keyword>
<dbReference type="SUPFAM" id="SSF53335">
    <property type="entry name" value="S-adenosyl-L-methionine-dependent methyltransferases"/>
    <property type="match status" value="1"/>
</dbReference>
<evidence type="ECO:0000256" key="1">
    <source>
        <dbReference type="ARBA" id="ARBA00022679"/>
    </source>
</evidence>
<sequence length="219" mass="25472">MPQQRVQFLVLSILILIVEISYAQYKKIDWEERDTWMNVPRILKLARVEEGNAVADVGCHEGYFTMHLAQKVGESGKVYAVDVREDRIDKLNTYIKDRKLQNIKTVVGDYDDPKLPNETLDVVVVMDTYHEMDDYMKILGHIKNALKQEGRIVIIEKFKKHMLNTSRAEQTEAHTLSLKYVKKELQKAGFTISNEIKDFGKWKNESDKTIWILVGTKNN</sequence>
<dbReference type="eggNOG" id="COG4798">
    <property type="taxonomic scope" value="Bacteria"/>
</dbReference>
<accession>A0A023C043</accession>
<reference evidence="3 4" key="1">
    <citation type="submission" date="2014-04" db="EMBL/GenBank/DDBJ databases">
        <title>Aquimarina sp. 22II-S11-z7 Genome Sequencing.</title>
        <authorList>
            <person name="Lai Q."/>
        </authorList>
    </citation>
    <scope>NUCLEOTIDE SEQUENCE [LARGE SCALE GENOMIC DNA]</scope>
    <source>
        <strain evidence="3 4">22II-S11-z7</strain>
    </source>
</reference>
<proteinExistence type="predicted"/>
<keyword evidence="1 3" id="KW-0808">Transferase</keyword>
<dbReference type="PANTHER" id="PTHR43861:SF3">
    <property type="entry name" value="PUTATIVE (AFU_ORTHOLOGUE AFUA_2G14390)-RELATED"/>
    <property type="match status" value="1"/>
</dbReference>
<name>A0A023C043_9FLAO</name>
<dbReference type="GO" id="GO:0008168">
    <property type="term" value="F:methyltransferase activity"/>
    <property type="evidence" value="ECO:0007669"/>
    <property type="project" value="UniProtKB-KW"/>
</dbReference>
<dbReference type="GO" id="GO:0032259">
    <property type="term" value="P:methylation"/>
    <property type="evidence" value="ECO:0007669"/>
    <property type="project" value="UniProtKB-KW"/>
</dbReference>
<dbReference type="PANTHER" id="PTHR43861">
    <property type="entry name" value="TRANS-ACONITATE 2-METHYLTRANSFERASE-RELATED"/>
    <property type="match status" value="1"/>
</dbReference>
<dbReference type="Gene3D" id="3.40.50.150">
    <property type="entry name" value="Vaccinia Virus protein VP39"/>
    <property type="match status" value="1"/>
</dbReference>
<evidence type="ECO:0000313" key="4">
    <source>
        <dbReference type="Proteomes" id="UP000023541"/>
    </source>
</evidence>
<keyword evidence="4" id="KW-1185">Reference proteome</keyword>
<dbReference type="EMBL" id="AQRA01000001">
    <property type="protein sequence ID" value="EZH75569.1"/>
    <property type="molecule type" value="Genomic_DNA"/>
</dbReference>
<protein>
    <submittedName>
        <fullName evidence="3">Methyltransferase type 11</fullName>
    </submittedName>
</protein>
<evidence type="ECO:0000313" key="3">
    <source>
        <dbReference type="EMBL" id="EZH75569.1"/>
    </source>
</evidence>
<dbReference type="OrthoDB" id="9784101at2"/>
<organism evidence="3 4">
    <name type="scientific">Aquimarina atlantica</name>
    <dbReference type="NCBI Taxonomy" id="1317122"/>
    <lineage>
        <taxon>Bacteria</taxon>
        <taxon>Pseudomonadati</taxon>
        <taxon>Bacteroidota</taxon>
        <taxon>Flavobacteriia</taxon>
        <taxon>Flavobacteriales</taxon>
        <taxon>Flavobacteriaceae</taxon>
        <taxon>Aquimarina</taxon>
    </lineage>
</organism>
<dbReference type="CDD" id="cd02440">
    <property type="entry name" value="AdoMet_MTases"/>
    <property type="match status" value="1"/>
</dbReference>
<comment type="caution">
    <text evidence="3">The sequence shown here is derived from an EMBL/GenBank/DDBJ whole genome shotgun (WGS) entry which is preliminary data.</text>
</comment>
<dbReference type="Proteomes" id="UP000023541">
    <property type="component" value="Unassembled WGS sequence"/>
</dbReference>
<dbReference type="STRING" id="1317122.ATO12_01940"/>